<dbReference type="EMBL" id="AP024169">
    <property type="protein sequence ID" value="BCN28957.1"/>
    <property type="molecule type" value="Genomic_DNA"/>
</dbReference>
<dbReference type="InterPro" id="IPR004843">
    <property type="entry name" value="Calcineurin-like_PHP"/>
</dbReference>
<dbReference type="InterPro" id="IPR041796">
    <property type="entry name" value="Mre11_N"/>
</dbReference>
<keyword evidence="1" id="KW-0378">Hydrolase</keyword>
<evidence type="ECO:0000259" key="2">
    <source>
        <dbReference type="Pfam" id="PF00149"/>
    </source>
</evidence>
<dbReference type="CDD" id="cd00840">
    <property type="entry name" value="MPP_Mre11_N"/>
    <property type="match status" value="1"/>
</dbReference>
<dbReference type="GO" id="GO:0016787">
    <property type="term" value="F:hydrolase activity"/>
    <property type="evidence" value="ECO:0007669"/>
    <property type="project" value="UniProtKB-KW"/>
</dbReference>
<proteinExistence type="predicted"/>
<reference evidence="3 4" key="1">
    <citation type="submission" date="2020-11" db="EMBL/GenBank/DDBJ databases">
        <title>Draft genome sequencing of a Lachnospiraceae strain isolated from anoxic soil subjected to BSD treatment.</title>
        <authorList>
            <person name="Uek A."/>
            <person name="Tonouchi A."/>
        </authorList>
    </citation>
    <scope>NUCLEOTIDE SEQUENCE [LARGE SCALE GENOMIC DNA]</scope>
    <source>
        <strain evidence="3 4">TB5</strain>
    </source>
</reference>
<dbReference type="Pfam" id="PF00149">
    <property type="entry name" value="Metallophos"/>
    <property type="match status" value="1"/>
</dbReference>
<dbReference type="RefSeq" id="WP_271714258.1">
    <property type="nucleotide sequence ID" value="NZ_AP024169.1"/>
</dbReference>
<organism evidence="3 4">
    <name type="scientific">Anaeromicropila herbilytica</name>
    <dbReference type="NCBI Taxonomy" id="2785025"/>
    <lineage>
        <taxon>Bacteria</taxon>
        <taxon>Bacillati</taxon>
        <taxon>Bacillota</taxon>
        <taxon>Clostridia</taxon>
        <taxon>Lachnospirales</taxon>
        <taxon>Lachnospiraceae</taxon>
        <taxon>Anaeromicropila</taxon>
    </lineage>
</organism>
<protein>
    <recommendedName>
        <fullName evidence="2">Calcineurin-like phosphoesterase domain-containing protein</fullName>
    </recommendedName>
</protein>
<keyword evidence="4" id="KW-1185">Reference proteome</keyword>
<gene>
    <name evidence="3" type="ORF">bsdtb5_02520</name>
</gene>
<dbReference type="InterPro" id="IPR050535">
    <property type="entry name" value="DNA_Repair-Maintenance_Comp"/>
</dbReference>
<dbReference type="Gene3D" id="3.60.21.10">
    <property type="match status" value="1"/>
</dbReference>
<evidence type="ECO:0000256" key="1">
    <source>
        <dbReference type="ARBA" id="ARBA00022801"/>
    </source>
</evidence>
<dbReference type="KEGG" id="ahb:bsdtb5_02520"/>
<dbReference type="InterPro" id="IPR029052">
    <property type="entry name" value="Metallo-depent_PP-like"/>
</dbReference>
<sequence>MRFIHIADVHLGASPDSSYSWGKLRKREIMETFKKVIEVCKEEAVDLLLIAGDLFHKAPLVRELKEIDYLFGQIPNTRIVFIAGNHDYIGPFSNYLNYEFVSNVTMIRSEQMEHIYLEELNTEIYGFSYHTRDIMEAKYDDIRIEENDRIHILLAHGGDDKNIPIHKNRLKELGFDYIALGHIHKPDRIDKNIAYAGSLEPLDINETGERGYILGDINQQSCRLNFVPIAKRKYIHLKIETTPATTNEALFDQIKKEIVEKGIENIYRILIEGRKDIDIIYDMEAIYELGKIYDVIDNTILDYDFDQLYEDNKDNMIGLYIDSICNAKEEDDVIQKALYYGMEALLKAKG</sequence>
<name>A0A7R7IAY6_9FIRM</name>
<evidence type="ECO:0000313" key="4">
    <source>
        <dbReference type="Proteomes" id="UP000595897"/>
    </source>
</evidence>
<evidence type="ECO:0000313" key="3">
    <source>
        <dbReference type="EMBL" id="BCN28957.1"/>
    </source>
</evidence>
<dbReference type="AlphaFoldDB" id="A0A7R7IAY6"/>
<accession>A0A7R7IAY6</accession>
<dbReference type="SUPFAM" id="SSF56300">
    <property type="entry name" value="Metallo-dependent phosphatases"/>
    <property type="match status" value="1"/>
</dbReference>
<feature type="domain" description="Calcineurin-like phosphoesterase" evidence="2">
    <location>
        <begin position="1"/>
        <end position="186"/>
    </location>
</feature>
<dbReference type="Proteomes" id="UP000595897">
    <property type="component" value="Chromosome"/>
</dbReference>
<dbReference type="PANTHER" id="PTHR30337">
    <property type="entry name" value="COMPONENT OF ATP-DEPENDENT DSDNA EXONUCLEASE"/>
    <property type="match status" value="1"/>
</dbReference>